<dbReference type="InterPro" id="IPR002646">
    <property type="entry name" value="PolA_pol_head_dom"/>
</dbReference>
<dbReference type="Pfam" id="PF13735">
    <property type="entry name" value="tRNA_NucTran2_2"/>
    <property type="match status" value="1"/>
</dbReference>
<dbReference type="Gene3D" id="1.10.246.80">
    <property type="match status" value="1"/>
</dbReference>
<dbReference type="SUPFAM" id="SSF81891">
    <property type="entry name" value="Poly A polymerase C-terminal region-like"/>
    <property type="match status" value="1"/>
</dbReference>
<sequence length="446" mass="50814">MKIVLPEKVTYIIDTLTQHGFEAYAVGGCVRDTMLGRIPMDWDITTSAKPEQVKELFRHTIDTGIQHGTVTVMLEHEGFEVTTYRIDGEYEDARHPKEVQFTSNLLEDLKRRDFTINAMAYNDKDGLVDAFDGVGDLERGVIRCVGAAVERFTEDALRMLRAVRFGAQLGFSIEDETREAIVSLAPNIAKVSAERIQIEMVKLLTSGHPEQLRAAYETGLTAVFLPEFDEMMKTPQNNPHHCYSVGEHTLHALMEIQADKVARITMLLHDVAKPMCRTTDEHGVDHFYGHPQEGSLVARKILRRLKFDNDTTDRVCRLILCHDDNPPLQERTVRRAIYRNGVDQYPLLFAVKRADMLAQSAYRREEKTEYLKEYEEIYEQIMAKKQCLSIKELAVTGTDLIADGMQPGKAIGETLKQLLDYVLEHPEDNTKEKLMEQVHNIASPHI</sequence>
<evidence type="ECO:0000256" key="9">
    <source>
        <dbReference type="RuleBase" id="RU003953"/>
    </source>
</evidence>
<evidence type="ECO:0000256" key="3">
    <source>
        <dbReference type="ARBA" id="ARBA00022694"/>
    </source>
</evidence>
<dbReference type="InterPro" id="IPR032828">
    <property type="entry name" value="PolyA_RNA-bd"/>
</dbReference>
<feature type="domain" description="tRNA nucleotidyltransferase/poly(A) polymerase RNA and SrmB- binding" evidence="11">
    <location>
        <begin position="170"/>
        <end position="231"/>
    </location>
</feature>
<comment type="similarity">
    <text evidence="9">Belongs to the tRNA nucleotidyltransferase/poly(A) polymerase family.</text>
</comment>
<dbReference type="Pfam" id="PF01743">
    <property type="entry name" value="PolyA_pol"/>
    <property type="match status" value="1"/>
</dbReference>
<organism evidence="13 14">
    <name type="scientific">Roseburia inulinivorans</name>
    <dbReference type="NCBI Taxonomy" id="360807"/>
    <lineage>
        <taxon>Bacteria</taxon>
        <taxon>Bacillati</taxon>
        <taxon>Bacillota</taxon>
        <taxon>Clostridia</taxon>
        <taxon>Lachnospirales</taxon>
        <taxon>Lachnospiraceae</taxon>
        <taxon>Roseburia</taxon>
    </lineage>
</organism>
<evidence type="ECO:0000256" key="8">
    <source>
        <dbReference type="ARBA" id="ARBA00022884"/>
    </source>
</evidence>
<evidence type="ECO:0000256" key="7">
    <source>
        <dbReference type="ARBA" id="ARBA00022842"/>
    </source>
</evidence>
<name>A0A0M6WJD1_9FIRM</name>
<feature type="domain" description="CCA-adding enzyme C-terminal" evidence="12">
    <location>
        <begin position="298"/>
        <end position="437"/>
    </location>
</feature>
<evidence type="ECO:0000259" key="10">
    <source>
        <dbReference type="Pfam" id="PF01743"/>
    </source>
</evidence>
<dbReference type="GO" id="GO:0008033">
    <property type="term" value="P:tRNA processing"/>
    <property type="evidence" value="ECO:0007669"/>
    <property type="project" value="UniProtKB-KW"/>
</dbReference>
<keyword evidence="5" id="KW-0479">Metal-binding</keyword>
<keyword evidence="4" id="KW-0548">Nucleotidyltransferase</keyword>
<evidence type="ECO:0000256" key="1">
    <source>
        <dbReference type="ARBA" id="ARBA00001946"/>
    </source>
</evidence>
<keyword evidence="6" id="KW-0547">Nucleotide-binding</keyword>
<evidence type="ECO:0000259" key="12">
    <source>
        <dbReference type="Pfam" id="PF13735"/>
    </source>
</evidence>
<dbReference type="SUPFAM" id="SSF81301">
    <property type="entry name" value="Nucleotidyltransferase"/>
    <property type="match status" value="1"/>
</dbReference>
<dbReference type="InterPro" id="IPR032810">
    <property type="entry name" value="CCA-adding_enz_C"/>
</dbReference>
<dbReference type="InterPro" id="IPR050264">
    <property type="entry name" value="Bact_CCA-adding_enz_type3_sf"/>
</dbReference>
<dbReference type="PANTHER" id="PTHR46173">
    <property type="entry name" value="CCA TRNA NUCLEOTIDYLTRANSFERASE 1, MITOCHONDRIAL"/>
    <property type="match status" value="1"/>
</dbReference>
<keyword evidence="14" id="KW-1185">Reference proteome</keyword>
<dbReference type="NCBIfam" id="NF009814">
    <property type="entry name" value="PRK13299.1"/>
    <property type="match status" value="1"/>
</dbReference>
<accession>A0A0M6WJD1</accession>
<gene>
    <name evidence="13" type="ORF">RIL183_20441</name>
</gene>
<comment type="cofactor">
    <cofactor evidence="1">
        <name>Mg(2+)</name>
        <dbReference type="ChEBI" id="CHEBI:18420"/>
    </cofactor>
</comment>
<feature type="domain" description="Poly A polymerase head" evidence="10">
    <location>
        <begin position="23"/>
        <end position="143"/>
    </location>
</feature>
<dbReference type="CDD" id="cd05398">
    <property type="entry name" value="NT_ClassII-CCAase"/>
    <property type="match status" value="1"/>
</dbReference>
<dbReference type="Proteomes" id="UP000049828">
    <property type="component" value="Unassembled WGS sequence"/>
</dbReference>
<keyword evidence="2 9" id="KW-0808">Transferase</keyword>
<reference evidence="14" key="1">
    <citation type="submission" date="2015-05" db="EMBL/GenBank/DDBJ databases">
        <authorList>
            <consortium name="Pathogen Informatics"/>
        </authorList>
    </citation>
    <scope>NUCLEOTIDE SEQUENCE [LARGE SCALE GENOMIC DNA]</scope>
    <source>
        <strain evidence="14">L1-83</strain>
    </source>
</reference>
<dbReference type="GO" id="GO:0000049">
    <property type="term" value="F:tRNA binding"/>
    <property type="evidence" value="ECO:0007669"/>
    <property type="project" value="TreeGrafter"/>
</dbReference>
<dbReference type="Gene3D" id="3.30.460.10">
    <property type="entry name" value="Beta Polymerase, domain 2"/>
    <property type="match status" value="1"/>
</dbReference>
<evidence type="ECO:0000256" key="4">
    <source>
        <dbReference type="ARBA" id="ARBA00022695"/>
    </source>
</evidence>
<dbReference type="InterPro" id="IPR043519">
    <property type="entry name" value="NT_sf"/>
</dbReference>
<protein>
    <submittedName>
        <fullName evidence="13">tRNA nucleotidyltransferase</fullName>
    </submittedName>
</protein>
<dbReference type="Pfam" id="PF12627">
    <property type="entry name" value="PolyA_pol_RNAbd"/>
    <property type="match status" value="1"/>
</dbReference>
<keyword evidence="3" id="KW-0819">tRNA processing</keyword>
<evidence type="ECO:0000313" key="13">
    <source>
        <dbReference type="EMBL" id="CRL36907.1"/>
    </source>
</evidence>
<dbReference type="GO" id="GO:0016779">
    <property type="term" value="F:nucleotidyltransferase activity"/>
    <property type="evidence" value="ECO:0007669"/>
    <property type="project" value="UniProtKB-KW"/>
</dbReference>
<dbReference type="EMBL" id="CVRS01000066">
    <property type="protein sequence ID" value="CRL36907.1"/>
    <property type="molecule type" value="Genomic_DNA"/>
</dbReference>
<dbReference type="Gene3D" id="1.10.3090.10">
    <property type="entry name" value="cca-adding enzyme, domain 2"/>
    <property type="match status" value="1"/>
</dbReference>
<dbReference type="AlphaFoldDB" id="A0A0M6WJD1"/>
<dbReference type="PANTHER" id="PTHR46173:SF1">
    <property type="entry name" value="CCA TRNA NUCLEOTIDYLTRANSFERASE 1, MITOCHONDRIAL"/>
    <property type="match status" value="1"/>
</dbReference>
<evidence type="ECO:0000256" key="5">
    <source>
        <dbReference type="ARBA" id="ARBA00022723"/>
    </source>
</evidence>
<evidence type="ECO:0000313" key="14">
    <source>
        <dbReference type="Proteomes" id="UP000049828"/>
    </source>
</evidence>
<evidence type="ECO:0000256" key="2">
    <source>
        <dbReference type="ARBA" id="ARBA00022679"/>
    </source>
</evidence>
<dbReference type="GO" id="GO:0046872">
    <property type="term" value="F:metal ion binding"/>
    <property type="evidence" value="ECO:0007669"/>
    <property type="project" value="UniProtKB-KW"/>
</dbReference>
<proteinExistence type="inferred from homology"/>
<keyword evidence="7" id="KW-0460">Magnesium</keyword>
<dbReference type="GO" id="GO:0000166">
    <property type="term" value="F:nucleotide binding"/>
    <property type="evidence" value="ECO:0007669"/>
    <property type="project" value="UniProtKB-KW"/>
</dbReference>
<evidence type="ECO:0000256" key="6">
    <source>
        <dbReference type="ARBA" id="ARBA00022741"/>
    </source>
</evidence>
<dbReference type="OrthoDB" id="9805698at2"/>
<dbReference type="STRING" id="360807.ERS852392_02194"/>
<evidence type="ECO:0000259" key="11">
    <source>
        <dbReference type="Pfam" id="PF12627"/>
    </source>
</evidence>
<keyword evidence="8 9" id="KW-0694">RNA-binding</keyword>
<dbReference type="RefSeq" id="WP_055039496.1">
    <property type="nucleotide sequence ID" value="NZ_CVRS01000066.1"/>
</dbReference>